<keyword evidence="7" id="KW-0489">Methyltransferase</keyword>
<dbReference type="InterPro" id="IPR001613">
    <property type="entry name" value="Flavin_amine_oxidase"/>
</dbReference>
<dbReference type="AlphaFoldDB" id="A0A5J4YWB3"/>
<dbReference type="SUPFAM" id="SSF54373">
    <property type="entry name" value="FAD-linked reductases, C-terminal domain"/>
    <property type="match status" value="1"/>
</dbReference>
<evidence type="ECO:0000313" key="8">
    <source>
        <dbReference type="Proteomes" id="UP000324585"/>
    </source>
</evidence>
<accession>A0A5J4YWB3</accession>
<name>A0A5J4YWB3_PORPP</name>
<dbReference type="EMBL" id="VRMN01000003">
    <property type="protein sequence ID" value="KAA8495468.1"/>
    <property type="molecule type" value="Genomic_DNA"/>
</dbReference>
<dbReference type="EC" id="1.4.3.-" evidence="4"/>
<evidence type="ECO:0000256" key="1">
    <source>
        <dbReference type="ARBA" id="ARBA00001974"/>
    </source>
</evidence>
<dbReference type="SUPFAM" id="SSF51905">
    <property type="entry name" value="FAD/NAD(P)-binding domain"/>
    <property type="match status" value="1"/>
</dbReference>
<feature type="region of interest" description="Disordered" evidence="5">
    <location>
        <begin position="259"/>
        <end position="286"/>
    </location>
</feature>
<dbReference type="PANTHER" id="PTHR10742:SF410">
    <property type="entry name" value="LYSINE-SPECIFIC HISTONE DEMETHYLASE 2"/>
    <property type="match status" value="1"/>
</dbReference>
<dbReference type="InterPro" id="IPR036188">
    <property type="entry name" value="FAD/NAD-bd_sf"/>
</dbReference>
<comment type="cofactor">
    <cofactor evidence="1 4">
        <name>FAD</name>
        <dbReference type="ChEBI" id="CHEBI:57692"/>
    </cofactor>
</comment>
<feature type="compositionally biased region" description="Basic and acidic residues" evidence="5">
    <location>
        <begin position="275"/>
        <end position="285"/>
    </location>
</feature>
<dbReference type="PRINTS" id="PR00757">
    <property type="entry name" value="AMINEOXDASEF"/>
</dbReference>
<keyword evidence="8" id="KW-1185">Reference proteome</keyword>
<gene>
    <name evidence="7" type="ORF">FVE85_1623</name>
</gene>
<dbReference type="GO" id="GO:0032259">
    <property type="term" value="P:methylation"/>
    <property type="evidence" value="ECO:0007669"/>
    <property type="project" value="UniProtKB-KW"/>
</dbReference>
<dbReference type="GO" id="GO:0008168">
    <property type="term" value="F:methyltransferase activity"/>
    <property type="evidence" value="ECO:0007669"/>
    <property type="project" value="UniProtKB-KW"/>
</dbReference>
<dbReference type="Proteomes" id="UP000324585">
    <property type="component" value="Unassembled WGS sequence"/>
</dbReference>
<dbReference type="InterPro" id="IPR002937">
    <property type="entry name" value="Amino_oxidase"/>
</dbReference>
<dbReference type="Gene3D" id="3.90.660.10">
    <property type="match status" value="1"/>
</dbReference>
<dbReference type="Pfam" id="PF01593">
    <property type="entry name" value="Amino_oxidase"/>
    <property type="match status" value="1"/>
</dbReference>
<feature type="domain" description="Amine oxidase" evidence="6">
    <location>
        <begin position="299"/>
        <end position="742"/>
    </location>
</feature>
<keyword evidence="4" id="KW-0285">Flavoprotein</keyword>
<evidence type="ECO:0000256" key="4">
    <source>
        <dbReference type="RuleBase" id="RU362067"/>
    </source>
</evidence>
<sequence>MRQGKGGSLREITSASNGNEMLSSGQANRSEILNGSDERRAARRLRVALLKGLLRRHGVVLDAHGPRFSSQLLREDVGILAEYPAETSRRGEQIPNFSDEVPCDLRELKRQAAVRREKLRKKSVKEIEEFYPEHGVGISDEYRERLMEQLQASLRLEPEDVEADADLPVLRSPLPVLRYASSESASSTSSELSVHSDVEMVPELEEAADDAGHPFEIELRPSVLDDAMELDFASEHGAAPPAEVALSFQALPDPVLSSQRRVQPEPEQEVMLEAESGHDQERETARSPAKSVIIIGAGVSGLSAACILQSQGHEVLILEVKNRAGGRCHTDESLGCCVDLGAAFIHGIKKNPLSDLARQAKSPLFEPKEASLFYRSSGELLKPEVDLAATKLWNEAVEKADSLRQRPMYAQASYGRVLTAALADLFDKHAGGCARECLVQMLQWQNLNLDVACGVTASQLSTWYDVDEEKKFKGGHCLIQNGYKSLVQFLVEQLHEGTIRYESAVEYIQWDKKSTVGVALNHEPNGEPPQKQKRVRVWCASGVTYQADACLITLPLGVLKTDAVRFYPALPLPKRKAISALGFGNSNKVALRFAGTFWPEKEDYIGLLPDQAAADAGFHVVMSMWNIHQLPILVATCTGRLAEWIDHSTDLEAVESLCLVLKRTFGQQYCAPVAWKVSRWGKDKHVRGCYSYVSVTAEPSQYLEMAKPVDDCLYFAGEATSRWHAATVHGALMSGRREACRISGLPVDVDD</sequence>
<evidence type="ECO:0000259" key="6">
    <source>
        <dbReference type="Pfam" id="PF01593"/>
    </source>
</evidence>
<comment type="similarity">
    <text evidence="4">Belongs to the flavin monoamine oxidase family.</text>
</comment>
<dbReference type="InterPro" id="IPR050281">
    <property type="entry name" value="Flavin_monoamine_oxidase"/>
</dbReference>
<dbReference type="OrthoDB" id="5046242at2759"/>
<evidence type="ECO:0000256" key="5">
    <source>
        <dbReference type="SAM" id="MobiDB-lite"/>
    </source>
</evidence>
<organism evidence="7 8">
    <name type="scientific">Porphyridium purpureum</name>
    <name type="common">Red alga</name>
    <name type="synonym">Porphyridium cruentum</name>
    <dbReference type="NCBI Taxonomy" id="35688"/>
    <lineage>
        <taxon>Eukaryota</taxon>
        <taxon>Rhodophyta</taxon>
        <taxon>Bangiophyceae</taxon>
        <taxon>Porphyridiales</taxon>
        <taxon>Porphyridiaceae</taxon>
        <taxon>Porphyridium</taxon>
    </lineage>
</organism>
<keyword evidence="7" id="KW-0808">Transferase</keyword>
<dbReference type="PANTHER" id="PTHR10742">
    <property type="entry name" value="FLAVIN MONOAMINE OXIDASE"/>
    <property type="match status" value="1"/>
</dbReference>
<feature type="region of interest" description="Disordered" evidence="5">
    <location>
        <begin position="1"/>
        <end position="35"/>
    </location>
</feature>
<evidence type="ECO:0000256" key="2">
    <source>
        <dbReference type="ARBA" id="ARBA00023002"/>
    </source>
</evidence>
<keyword evidence="2 4" id="KW-0560">Oxidoreductase</keyword>
<evidence type="ECO:0000313" key="7">
    <source>
        <dbReference type="EMBL" id="KAA8495468.1"/>
    </source>
</evidence>
<feature type="binding site" evidence="3">
    <location>
        <position position="505"/>
    </location>
    <ligand>
        <name>FAD</name>
        <dbReference type="ChEBI" id="CHEBI:57692"/>
    </ligand>
</feature>
<dbReference type="GO" id="GO:0016491">
    <property type="term" value="F:oxidoreductase activity"/>
    <property type="evidence" value="ECO:0007669"/>
    <property type="project" value="UniProtKB-KW"/>
</dbReference>
<feature type="compositionally biased region" description="Polar residues" evidence="5">
    <location>
        <begin position="11"/>
        <end position="33"/>
    </location>
</feature>
<protein>
    <recommendedName>
        <fullName evidence="4">Amine oxidase</fullName>
        <ecNumber evidence="4">1.4.3.-</ecNumber>
    </recommendedName>
</protein>
<proteinExistence type="inferred from homology"/>
<keyword evidence="4" id="KW-0274">FAD</keyword>
<evidence type="ECO:0000256" key="3">
    <source>
        <dbReference type="PIRSR" id="PIRSR601613-1"/>
    </source>
</evidence>
<dbReference type="Gene3D" id="3.50.50.60">
    <property type="entry name" value="FAD/NAD(P)-binding domain"/>
    <property type="match status" value="1"/>
</dbReference>
<feature type="binding site" evidence="3">
    <location>
        <position position="718"/>
    </location>
    <ligand>
        <name>FAD</name>
        <dbReference type="ChEBI" id="CHEBI:57692"/>
    </ligand>
</feature>
<reference evidence="8" key="1">
    <citation type="journal article" date="2019" name="Nat. Commun.">
        <title>Expansion of phycobilisome linker gene families in mesophilic red algae.</title>
        <authorList>
            <person name="Lee J."/>
            <person name="Kim D."/>
            <person name="Bhattacharya D."/>
            <person name="Yoon H.S."/>
        </authorList>
    </citation>
    <scope>NUCLEOTIDE SEQUENCE [LARGE SCALE GENOMIC DNA]</scope>
    <source>
        <strain evidence="8">CCMP 1328</strain>
    </source>
</reference>
<feature type="binding site" evidence="3">
    <location>
        <position position="300"/>
    </location>
    <ligand>
        <name>FAD</name>
        <dbReference type="ChEBI" id="CHEBI:57692"/>
    </ligand>
</feature>
<comment type="caution">
    <text evidence="7">The sequence shown here is derived from an EMBL/GenBank/DDBJ whole genome shotgun (WGS) entry which is preliminary data.</text>
</comment>